<dbReference type="Pfam" id="PF25583">
    <property type="entry name" value="WCX"/>
    <property type="match status" value="1"/>
</dbReference>
<dbReference type="HOGENOM" id="CLU_041141_6_2_10"/>
<evidence type="ECO:0000259" key="2">
    <source>
        <dbReference type="Pfam" id="PF25583"/>
    </source>
</evidence>
<comment type="caution">
    <text evidence="3">The sequence shown here is derived from an EMBL/GenBank/DDBJ whole genome shotgun (WGS) entry which is preliminary data.</text>
</comment>
<dbReference type="STRING" id="470145.BACCOP_03867"/>
<proteinExistence type="predicted"/>
<dbReference type="InterPro" id="IPR026881">
    <property type="entry name" value="WYL_dom"/>
</dbReference>
<gene>
    <name evidence="3" type="ORF">BACCOP_03867</name>
</gene>
<dbReference type="PANTHER" id="PTHR34580">
    <property type="match status" value="1"/>
</dbReference>
<reference evidence="3 4" key="2">
    <citation type="submission" date="2008-04" db="EMBL/GenBank/DDBJ databases">
        <authorList>
            <person name="Fulton L."/>
            <person name="Clifton S."/>
            <person name="Fulton B."/>
            <person name="Xu J."/>
            <person name="Minx P."/>
            <person name="Pepin K.H."/>
            <person name="Johnson M."/>
            <person name="Thiruvilangam P."/>
            <person name="Bhonagiri V."/>
            <person name="Nash W.E."/>
            <person name="Mardis E.R."/>
            <person name="Wilson R.K."/>
        </authorList>
    </citation>
    <scope>NUCLEOTIDE SEQUENCE [LARGE SCALE GENOMIC DNA]</scope>
    <source>
        <strain evidence="3 4">DSM 17136</strain>
    </source>
</reference>
<dbReference type="Proteomes" id="UP000003146">
    <property type="component" value="Unassembled WGS sequence"/>
</dbReference>
<dbReference type="EMBL" id="ABIY02000122">
    <property type="protein sequence ID" value="EDU99119.1"/>
    <property type="molecule type" value="Genomic_DNA"/>
</dbReference>
<evidence type="ECO:0000313" key="4">
    <source>
        <dbReference type="Proteomes" id="UP000003146"/>
    </source>
</evidence>
<dbReference type="AlphaFoldDB" id="B3JPR7"/>
<accession>B3JPR7</accession>
<feature type="domain" description="WCX" evidence="2">
    <location>
        <begin position="223"/>
        <end position="298"/>
    </location>
</feature>
<evidence type="ECO:0000259" key="1">
    <source>
        <dbReference type="Pfam" id="PF13280"/>
    </source>
</evidence>
<dbReference type="GeneID" id="79858460"/>
<dbReference type="Pfam" id="PF13280">
    <property type="entry name" value="WYL"/>
    <property type="match status" value="1"/>
</dbReference>
<name>B3JPR7_9BACT</name>
<protein>
    <submittedName>
        <fullName evidence="3">Uncharacterized protein</fullName>
    </submittedName>
</protein>
<evidence type="ECO:0000313" key="3">
    <source>
        <dbReference type="EMBL" id="EDU99119.1"/>
    </source>
</evidence>
<dbReference type="PANTHER" id="PTHR34580:SF9">
    <property type="entry name" value="SLL5097 PROTEIN"/>
    <property type="match status" value="1"/>
</dbReference>
<sequence length="311" mass="36341">MAASELFNRYIWLVDLIFSSGGITREEISSRWSRSSLNYNNEPEIPERTFHRHKDAIKELFDIDIVCDRSAGKVYKIANSDDIRKGGVRTWLINTFAVNNLINESHQIKQRILFEQIPSGQRFLTPIIEAMRDNHTLTVTYQSFHRDRPSTFEVEPYCVKVFKQRWYLLARSTYNGDIRIYGLDRILSIEQNDNTFNLPKGFDAESYFDDVIGIIIGSDDKLETIEIEVSNGQQNYFRSLPLHHTQQETSKGEYSSTFTFFLRPTFDFIQELLRYGSDVEVIRPLELRKQFAKIAKDMNELYSDDGSKKVL</sequence>
<dbReference type="PROSITE" id="PS52050">
    <property type="entry name" value="WYL"/>
    <property type="match status" value="1"/>
</dbReference>
<reference evidence="3 4" key="1">
    <citation type="submission" date="2008-04" db="EMBL/GenBank/DDBJ databases">
        <title>Draft genome sequence of Bacteroides coprocola (DSM 17136).</title>
        <authorList>
            <person name="Sudarsanam P."/>
            <person name="Ley R."/>
            <person name="Guruge J."/>
            <person name="Turnbaugh P.J."/>
            <person name="Mahowald M."/>
            <person name="Liep D."/>
            <person name="Gordon J."/>
        </authorList>
    </citation>
    <scope>NUCLEOTIDE SEQUENCE [LARGE SCALE GENOMIC DNA]</scope>
    <source>
        <strain evidence="3 4">DSM 17136</strain>
    </source>
</reference>
<feature type="domain" description="WYL" evidence="1">
    <location>
        <begin position="123"/>
        <end position="190"/>
    </location>
</feature>
<dbReference type="OrthoDB" id="43316at2"/>
<dbReference type="RefSeq" id="WP_007571460.1">
    <property type="nucleotide sequence ID" value="NZ_DS981509.1"/>
</dbReference>
<dbReference type="InterPro" id="IPR051534">
    <property type="entry name" value="CBASS_pafABC_assoc_protein"/>
</dbReference>
<dbReference type="InterPro" id="IPR057727">
    <property type="entry name" value="WCX_dom"/>
</dbReference>
<organism evidence="3 4">
    <name type="scientific">Phocaeicola coprocola DSM 17136</name>
    <dbReference type="NCBI Taxonomy" id="470145"/>
    <lineage>
        <taxon>Bacteria</taxon>
        <taxon>Pseudomonadati</taxon>
        <taxon>Bacteroidota</taxon>
        <taxon>Bacteroidia</taxon>
        <taxon>Bacteroidales</taxon>
        <taxon>Bacteroidaceae</taxon>
        <taxon>Phocaeicola</taxon>
    </lineage>
</organism>
<dbReference type="eggNOG" id="COG2378">
    <property type="taxonomic scope" value="Bacteria"/>
</dbReference>